<organism evidence="2 3">
    <name type="scientific">Stachybotrys chartarum (strain CBS 109288 / IBT 7711)</name>
    <name type="common">Toxic black mold</name>
    <name type="synonym">Stilbospora chartarum</name>
    <dbReference type="NCBI Taxonomy" id="1280523"/>
    <lineage>
        <taxon>Eukaryota</taxon>
        <taxon>Fungi</taxon>
        <taxon>Dikarya</taxon>
        <taxon>Ascomycota</taxon>
        <taxon>Pezizomycotina</taxon>
        <taxon>Sordariomycetes</taxon>
        <taxon>Hypocreomycetidae</taxon>
        <taxon>Hypocreales</taxon>
        <taxon>Stachybotryaceae</taxon>
        <taxon>Stachybotrys</taxon>
    </lineage>
</organism>
<dbReference type="Proteomes" id="UP000028045">
    <property type="component" value="Unassembled WGS sequence"/>
</dbReference>
<dbReference type="HOGENOM" id="CLU_2387613_0_0_1"/>
<evidence type="ECO:0000313" key="3">
    <source>
        <dbReference type="Proteomes" id="UP000028045"/>
    </source>
</evidence>
<proteinExistence type="predicted"/>
<dbReference type="OrthoDB" id="4521980at2759"/>
<dbReference type="EMBL" id="KL648530">
    <property type="protein sequence ID" value="KEY69373.1"/>
    <property type="molecule type" value="Genomic_DNA"/>
</dbReference>
<dbReference type="AlphaFoldDB" id="A0A084AVP4"/>
<feature type="region of interest" description="Disordered" evidence="1">
    <location>
        <begin position="1"/>
        <end position="43"/>
    </location>
</feature>
<reference evidence="2 3" key="1">
    <citation type="journal article" date="2014" name="BMC Genomics">
        <title>Comparative genome sequencing reveals chemotype-specific gene clusters in the toxigenic black mold Stachybotrys.</title>
        <authorList>
            <person name="Semeiks J."/>
            <person name="Borek D."/>
            <person name="Otwinowski Z."/>
            <person name="Grishin N.V."/>
        </authorList>
    </citation>
    <scope>NUCLEOTIDE SEQUENCE [LARGE SCALE GENOMIC DNA]</scope>
    <source>
        <strain evidence="3">CBS 109288 / IBT 7711</strain>
    </source>
</reference>
<name>A0A084AVP4_STACB</name>
<feature type="compositionally biased region" description="Basic and acidic residues" evidence="1">
    <location>
        <begin position="23"/>
        <end position="32"/>
    </location>
</feature>
<accession>A0A084AVP4</accession>
<gene>
    <name evidence="2" type="ORF">S7711_11220</name>
</gene>
<sequence>MNQPRDDRTRRHPSRKTYAGSWRHIEADDRRRSQPAPRHTDKIHKRVHVPWHLDISHSDLQKMIAGFRPRDMDDKWAAVTEGPSERGIFTIIMK</sequence>
<protein>
    <submittedName>
        <fullName evidence="2">Uncharacterized protein</fullName>
    </submittedName>
</protein>
<evidence type="ECO:0000313" key="2">
    <source>
        <dbReference type="EMBL" id="KEY69373.1"/>
    </source>
</evidence>
<keyword evidence="3" id="KW-1185">Reference proteome</keyword>
<evidence type="ECO:0000256" key="1">
    <source>
        <dbReference type="SAM" id="MobiDB-lite"/>
    </source>
</evidence>